<dbReference type="CDD" id="cd16914">
    <property type="entry name" value="EcfT"/>
    <property type="match status" value="1"/>
</dbReference>
<comment type="subcellular location">
    <subcellularLocation>
        <location evidence="1">Membrane</location>
        <topology evidence="1">Multi-pass membrane protein</topology>
    </subcellularLocation>
</comment>
<feature type="compositionally biased region" description="Low complexity" evidence="5">
    <location>
        <begin position="13"/>
        <end position="22"/>
    </location>
</feature>
<evidence type="ECO:0000256" key="4">
    <source>
        <dbReference type="ARBA" id="ARBA00023136"/>
    </source>
</evidence>
<feature type="region of interest" description="Disordered" evidence="5">
    <location>
        <begin position="1"/>
        <end position="22"/>
    </location>
</feature>
<feature type="transmembrane region" description="Helical" evidence="6">
    <location>
        <begin position="43"/>
        <end position="70"/>
    </location>
</feature>
<dbReference type="InterPro" id="IPR003339">
    <property type="entry name" value="ABC/ECF_trnsptr_transmembrane"/>
</dbReference>
<accession>A0ABY3RNC8</accession>
<sequence>MSADTAPVAIPRAPSSADPYAEPAPAPRRAFLHALNPLAKLGAAVPAMIVLAFVRDLATPAAFLALAYALILTGARLTRRALLLLLVGLPVGMLLLAATFAVWVDASLVDDTAAVLTVGPWTLFAGALQIGAATALRLGAILALALIGGLTTTGPDLVRAGVQQLRIPYRVGYAALAAYRFVPRFGTELSVIRAAHRVRGYGAGGGRGPFARIARGWGYIVPLLAGAIRHAERVALAMDARAFGAYPTRTERHLVPFRTRDAVFLVLMIAASAVIFTVFFPWQLP</sequence>
<organism evidence="7 8">
    <name type="scientific">Microbacterium resistens</name>
    <dbReference type="NCBI Taxonomy" id="156977"/>
    <lineage>
        <taxon>Bacteria</taxon>
        <taxon>Bacillati</taxon>
        <taxon>Actinomycetota</taxon>
        <taxon>Actinomycetes</taxon>
        <taxon>Micrococcales</taxon>
        <taxon>Microbacteriaceae</taxon>
        <taxon>Microbacterium</taxon>
    </lineage>
</organism>
<evidence type="ECO:0000256" key="3">
    <source>
        <dbReference type="ARBA" id="ARBA00022989"/>
    </source>
</evidence>
<evidence type="ECO:0000256" key="1">
    <source>
        <dbReference type="ARBA" id="ARBA00004141"/>
    </source>
</evidence>
<evidence type="ECO:0000256" key="2">
    <source>
        <dbReference type="ARBA" id="ARBA00022692"/>
    </source>
</evidence>
<name>A0ABY3RNC8_9MICO</name>
<evidence type="ECO:0000313" key="8">
    <source>
        <dbReference type="Proteomes" id="UP001199642"/>
    </source>
</evidence>
<protein>
    <submittedName>
        <fullName evidence="7">Energy-coupling factor transporter transmembrane protein EcfT</fullName>
    </submittedName>
</protein>
<dbReference type="PANTHER" id="PTHR33514:SF13">
    <property type="entry name" value="PROTEIN ABCI12, CHLOROPLASTIC"/>
    <property type="match status" value="1"/>
</dbReference>
<proteinExistence type="predicted"/>
<dbReference type="EMBL" id="CP082781">
    <property type="protein sequence ID" value="UGS25322.1"/>
    <property type="molecule type" value="Genomic_DNA"/>
</dbReference>
<evidence type="ECO:0000313" key="7">
    <source>
        <dbReference type="EMBL" id="UGS25322.1"/>
    </source>
</evidence>
<keyword evidence="3 6" id="KW-1133">Transmembrane helix</keyword>
<gene>
    <name evidence="7" type="ORF">K8F61_11560</name>
</gene>
<keyword evidence="2 6" id="KW-0812">Transmembrane</keyword>
<feature type="transmembrane region" description="Helical" evidence="6">
    <location>
        <begin position="123"/>
        <end position="147"/>
    </location>
</feature>
<dbReference type="RefSeq" id="WP_231819216.1">
    <property type="nucleotide sequence ID" value="NZ_CP082781.1"/>
</dbReference>
<feature type="transmembrane region" description="Helical" evidence="6">
    <location>
        <begin position="262"/>
        <end position="282"/>
    </location>
</feature>
<reference evidence="7 8" key="1">
    <citation type="submission" date="2023-01" db="EMBL/GenBank/DDBJ databases">
        <title>Characterization of estradiol degrading bacteria Microbacterium sp. MZT7 and reveal degrading genes through genome analysis.</title>
        <authorList>
            <person name="Hao P."/>
            <person name="Gao Y."/>
        </authorList>
    </citation>
    <scope>NUCLEOTIDE SEQUENCE [LARGE SCALE GENOMIC DNA]</scope>
    <source>
        <strain evidence="7 8">MZT7</strain>
    </source>
</reference>
<dbReference type="Pfam" id="PF02361">
    <property type="entry name" value="CbiQ"/>
    <property type="match status" value="1"/>
</dbReference>
<evidence type="ECO:0000256" key="5">
    <source>
        <dbReference type="SAM" id="MobiDB-lite"/>
    </source>
</evidence>
<keyword evidence="8" id="KW-1185">Reference proteome</keyword>
<evidence type="ECO:0000256" key="6">
    <source>
        <dbReference type="SAM" id="Phobius"/>
    </source>
</evidence>
<dbReference type="Proteomes" id="UP001199642">
    <property type="component" value="Chromosome"/>
</dbReference>
<feature type="transmembrane region" description="Helical" evidence="6">
    <location>
        <begin position="82"/>
        <end position="103"/>
    </location>
</feature>
<dbReference type="PANTHER" id="PTHR33514">
    <property type="entry name" value="PROTEIN ABCI12, CHLOROPLASTIC"/>
    <property type="match status" value="1"/>
</dbReference>
<keyword evidence="4 6" id="KW-0472">Membrane</keyword>